<evidence type="ECO:0000313" key="2">
    <source>
        <dbReference type="Proteomes" id="UP000275408"/>
    </source>
</evidence>
<evidence type="ECO:0008006" key="3">
    <source>
        <dbReference type="Google" id="ProtNLM"/>
    </source>
</evidence>
<reference evidence="1 2" key="1">
    <citation type="journal article" date="2018" name="Sci. Rep.">
        <title>Comparative analysis of the Pocillopora damicornis genome highlights role of immune system in coral evolution.</title>
        <authorList>
            <person name="Cunning R."/>
            <person name="Bay R.A."/>
            <person name="Gillette P."/>
            <person name="Baker A.C."/>
            <person name="Traylor-Knowles N."/>
        </authorList>
    </citation>
    <scope>NUCLEOTIDE SEQUENCE [LARGE SCALE GENOMIC DNA]</scope>
    <source>
        <strain evidence="1">RSMAS</strain>
        <tissue evidence="1">Whole animal</tissue>
    </source>
</reference>
<dbReference type="OrthoDB" id="2148342at2759"/>
<dbReference type="Pfam" id="PF14469">
    <property type="entry name" value="AKAP28"/>
    <property type="match status" value="1"/>
</dbReference>
<dbReference type="InterPro" id="IPR025663">
    <property type="entry name" value="AKAP_28"/>
</dbReference>
<feature type="non-terminal residue" evidence="1">
    <location>
        <position position="1"/>
    </location>
</feature>
<organism evidence="1 2">
    <name type="scientific">Pocillopora damicornis</name>
    <name type="common">Cauliflower coral</name>
    <name type="synonym">Millepora damicornis</name>
    <dbReference type="NCBI Taxonomy" id="46731"/>
    <lineage>
        <taxon>Eukaryota</taxon>
        <taxon>Metazoa</taxon>
        <taxon>Cnidaria</taxon>
        <taxon>Anthozoa</taxon>
        <taxon>Hexacorallia</taxon>
        <taxon>Scleractinia</taxon>
        <taxon>Astrocoeniina</taxon>
        <taxon>Pocilloporidae</taxon>
        <taxon>Pocillopora</taxon>
    </lineage>
</organism>
<dbReference type="PANTHER" id="PTHR35075">
    <property type="entry name" value="A-KINASE ANCHOR PROTEIN 14"/>
    <property type="match status" value="1"/>
</dbReference>
<protein>
    <recommendedName>
        <fullName evidence="3">A-kinase anchor protein 14</fullName>
    </recommendedName>
</protein>
<proteinExistence type="predicted"/>
<dbReference type="GO" id="GO:0005952">
    <property type="term" value="C:cAMP-dependent protein kinase complex"/>
    <property type="evidence" value="ECO:0007669"/>
    <property type="project" value="TreeGrafter"/>
</dbReference>
<accession>A0A3M6V4F5</accession>
<dbReference type="AlphaFoldDB" id="A0A3M6V4F5"/>
<evidence type="ECO:0000313" key="1">
    <source>
        <dbReference type="EMBL" id="RMX60730.1"/>
    </source>
</evidence>
<dbReference type="Proteomes" id="UP000275408">
    <property type="component" value="Unassembled WGS sequence"/>
</dbReference>
<gene>
    <name evidence="1" type="ORF">pdam_00006795</name>
</gene>
<dbReference type="STRING" id="46731.A0A3M6V4F5"/>
<name>A0A3M6V4F5_POCDA</name>
<dbReference type="InterPro" id="IPR053084">
    <property type="entry name" value="AKAP"/>
</dbReference>
<dbReference type="EMBL" id="RCHS01000121">
    <property type="protein sequence ID" value="RMX60730.1"/>
    <property type="molecule type" value="Genomic_DNA"/>
</dbReference>
<dbReference type="PANTHER" id="PTHR35075:SF1">
    <property type="entry name" value="A-KINASE ANCHOR PROTEIN 14"/>
    <property type="match status" value="1"/>
</dbReference>
<dbReference type="GO" id="GO:0034237">
    <property type="term" value="F:protein kinase A regulatory subunit binding"/>
    <property type="evidence" value="ECO:0007669"/>
    <property type="project" value="TreeGrafter"/>
</dbReference>
<sequence length="230" mass="26892">TYNSKAMSSAGTTKKVPSVIRTVVPGNRTLDQIYEDEAREIVDEAIENARRRMADYAGEDGREGEAPAQQDQPIIDPETGYEIPNIKWMTADNFTVAGGLEKIEEFIKTITRAMNTLVNVRTLLQTWERDGSWLYCIDFLREEEYPYSWRYRYAVKWSIPTRRRPIPRATASVYITIEVSKFKPKTFPVEVYYIFETHHLVHRPGRTRFREKWLKDIIESKIQLMGAVEF</sequence>
<keyword evidence="2" id="KW-1185">Reference proteome</keyword>
<comment type="caution">
    <text evidence="1">The sequence shown here is derived from an EMBL/GenBank/DDBJ whole genome shotgun (WGS) entry which is preliminary data.</text>
</comment>